<proteinExistence type="predicted"/>
<sequence>MIHQMGLYGEYFQSIKEGKKKIEVRLNDEKRRKIKVGDTIEFTRVPEQDETLQAQVVNLKIYDSFQAMYEDIPFQDFDCEGWTMQEMMDGTYEIYTPEQEKNWGALAIAIKYKD</sequence>
<evidence type="ECO:0000313" key="2">
    <source>
        <dbReference type="EMBL" id="AST91165.1"/>
    </source>
</evidence>
<dbReference type="InterPro" id="IPR016645">
    <property type="entry name" value="UCP016134"/>
</dbReference>
<dbReference type="AlphaFoldDB" id="A0A223KNS5"/>
<evidence type="ECO:0000259" key="1">
    <source>
        <dbReference type="SMART" id="SM01022"/>
    </source>
</evidence>
<dbReference type="SUPFAM" id="SSF88697">
    <property type="entry name" value="PUA domain-like"/>
    <property type="match status" value="1"/>
</dbReference>
<dbReference type="Gene3D" id="2.30.130.30">
    <property type="entry name" value="Hypothetical protein"/>
    <property type="match status" value="1"/>
</dbReference>
<dbReference type="KEGG" id="bcoh:BC6307_07675"/>
<accession>A0A223KNS5</accession>
<dbReference type="CDD" id="cd06555">
    <property type="entry name" value="ASCH_PF0470_like"/>
    <property type="match status" value="1"/>
</dbReference>
<gene>
    <name evidence="2" type="ORF">BC6307_07675</name>
</gene>
<dbReference type="SMART" id="SM01022">
    <property type="entry name" value="ASCH"/>
    <property type="match status" value="1"/>
</dbReference>
<keyword evidence="3" id="KW-1185">Reference proteome</keyword>
<protein>
    <recommendedName>
        <fullName evidence="1">ASCH domain-containing protein</fullName>
    </recommendedName>
</protein>
<name>A0A223KNS5_9BACI</name>
<organism evidence="2 3">
    <name type="scientific">Sutcliffiella cohnii</name>
    <dbReference type="NCBI Taxonomy" id="33932"/>
    <lineage>
        <taxon>Bacteria</taxon>
        <taxon>Bacillati</taxon>
        <taxon>Bacillota</taxon>
        <taxon>Bacilli</taxon>
        <taxon>Bacillales</taxon>
        <taxon>Bacillaceae</taxon>
        <taxon>Sutcliffiella</taxon>
    </lineage>
</organism>
<dbReference type="EMBL" id="CP018866">
    <property type="protein sequence ID" value="AST91165.1"/>
    <property type="molecule type" value="Genomic_DNA"/>
</dbReference>
<dbReference type="InterPro" id="IPR015947">
    <property type="entry name" value="PUA-like_sf"/>
</dbReference>
<dbReference type="InterPro" id="IPR007374">
    <property type="entry name" value="ASCH_domain"/>
</dbReference>
<dbReference type="Pfam" id="PF04266">
    <property type="entry name" value="ASCH"/>
    <property type="match status" value="1"/>
</dbReference>
<dbReference type="PIRSF" id="PIRSF016134">
    <property type="entry name" value="UCP016134"/>
    <property type="match status" value="1"/>
</dbReference>
<evidence type="ECO:0000313" key="3">
    <source>
        <dbReference type="Proteomes" id="UP000215224"/>
    </source>
</evidence>
<dbReference type="STRING" id="1314751.GCA_001591425_00510"/>
<reference evidence="2 3" key="1">
    <citation type="submission" date="2016-12" db="EMBL/GenBank/DDBJ databases">
        <title>The whole genome sequencing and assembly of Bacillus cohnii DSM 6307T strain.</title>
        <authorList>
            <person name="Lee Y.-J."/>
            <person name="Yi H."/>
            <person name="Bahn Y.-S."/>
            <person name="Kim J.F."/>
            <person name="Lee D.-W."/>
        </authorList>
    </citation>
    <scope>NUCLEOTIDE SEQUENCE [LARGE SCALE GENOMIC DNA]</scope>
    <source>
        <strain evidence="2 3">DSM 6307</strain>
    </source>
</reference>
<dbReference type="Proteomes" id="UP000215224">
    <property type="component" value="Chromosome"/>
</dbReference>
<feature type="domain" description="ASCH" evidence="1">
    <location>
        <begin position="5"/>
        <end position="114"/>
    </location>
</feature>